<protein>
    <submittedName>
        <fullName evidence="2">Uncharacterized protein</fullName>
    </submittedName>
</protein>
<evidence type="ECO:0000313" key="3">
    <source>
        <dbReference type="Proteomes" id="UP000712281"/>
    </source>
</evidence>
<accession>A0A8S9H6J1</accession>
<evidence type="ECO:0000313" key="2">
    <source>
        <dbReference type="EMBL" id="KAF2554611.1"/>
    </source>
</evidence>
<feature type="compositionally biased region" description="Acidic residues" evidence="1">
    <location>
        <begin position="86"/>
        <end position="95"/>
    </location>
</feature>
<reference evidence="2" key="1">
    <citation type="submission" date="2019-12" db="EMBL/GenBank/DDBJ databases">
        <title>Genome sequencing and annotation of Brassica cretica.</title>
        <authorList>
            <person name="Studholme D.J."/>
            <person name="Sarris P.F."/>
        </authorList>
    </citation>
    <scope>NUCLEOTIDE SEQUENCE</scope>
    <source>
        <strain evidence="2">PFS-001/15</strain>
        <tissue evidence="2">Leaf</tissue>
    </source>
</reference>
<feature type="region of interest" description="Disordered" evidence="1">
    <location>
        <begin position="70"/>
        <end position="102"/>
    </location>
</feature>
<dbReference type="EMBL" id="QGKW02001940">
    <property type="protein sequence ID" value="KAF2554611.1"/>
    <property type="molecule type" value="Genomic_DNA"/>
</dbReference>
<sequence>MPPTSSFVKVIEQFWPSRGGDHVGQFALDSAFRCTQPHSSFSGRFVHRPRPSPWWSAVLGSFLSREDTSSPAVYATGQRSGRVSLDAEDDGEPTVEDPVSGN</sequence>
<dbReference type="Proteomes" id="UP000712281">
    <property type="component" value="Unassembled WGS sequence"/>
</dbReference>
<proteinExistence type="predicted"/>
<organism evidence="2 3">
    <name type="scientific">Brassica cretica</name>
    <name type="common">Mustard</name>
    <dbReference type="NCBI Taxonomy" id="69181"/>
    <lineage>
        <taxon>Eukaryota</taxon>
        <taxon>Viridiplantae</taxon>
        <taxon>Streptophyta</taxon>
        <taxon>Embryophyta</taxon>
        <taxon>Tracheophyta</taxon>
        <taxon>Spermatophyta</taxon>
        <taxon>Magnoliopsida</taxon>
        <taxon>eudicotyledons</taxon>
        <taxon>Gunneridae</taxon>
        <taxon>Pentapetalae</taxon>
        <taxon>rosids</taxon>
        <taxon>malvids</taxon>
        <taxon>Brassicales</taxon>
        <taxon>Brassicaceae</taxon>
        <taxon>Brassiceae</taxon>
        <taxon>Brassica</taxon>
    </lineage>
</organism>
<name>A0A8S9H6J1_BRACR</name>
<evidence type="ECO:0000256" key="1">
    <source>
        <dbReference type="SAM" id="MobiDB-lite"/>
    </source>
</evidence>
<comment type="caution">
    <text evidence="2">The sequence shown here is derived from an EMBL/GenBank/DDBJ whole genome shotgun (WGS) entry which is preliminary data.</text>
</comment>
<gene>
    <name evidence="2" type="ORF">F2Q68_00015483</name>
</gene>
<dbReference type="AlphaFoldDB" id="A0A8S9H6J1"/>